<gene>
    <name evidence="11" type="primary">ABSGL_03746.1 scaffold 4673</name>
</gene>
<evidence type="ECO:0000313" key="12">
    <source>
        <dbReference type="Proteomes" id="UP000078561"/>
    </source>
</evidence>
<dbReference type="Gene3D" id="1.25.40.10">
    <property type="entry name" value="Tetratricopeptide repeat domain"/>
    <property type="match status" value="1"/>
</dbReference>
<dbReference type="GO" id="GO:0000422">
    <property type="term" value="P:autophagy of mitochondrion"/>
    <property type="evidence" value="ECO:0007669"/>
    <property type="project" value="TreeGrafter"/>
</dbReference>
<dbReference type="InterPro" id="IPR033745">
    <property type="entry name" value="Fis1_cytosol"/>
</dbReference>
<evidence type="ECO:0000256" key="5">
    <source>
        <dbReference type="ARBA" id="ARBA00022787"/>
    </source>
</evidence>
<keyword evidence="12" id="KW-1185">Reference proteome</keyword>
<evidence type="ECO:0000256" key="9">
    <source>
        <dbReference type="PIRNR" id="PIRNR008835"/>
    </source>
</evidence>
<name>A0A168MAW5_ABSGL</name>
<dbReference type="FunCoup" id="A0A168MAW5">
    <property type="interactions" value="315"/>
</dbReference>
<dbReference type="InterPro" id="IPR028058">
    <property type="entry name" value="Fis1_TPR_N"/>
</dbReference>
<evidence type="ECO:0000256" key="8">
    <source>
        <dbReference type="ARBA" id="ARBA00023136"/>
    </source>
</evidence>
<dbReference type="PIRSF" id="PIRSF008835">
    <property type="entry name" value="TPR_repeat_11_Fis1"/>
    <property type="match status" value="1"/>
</dbReference>
<dbReference type="PANTHER" id="PTHR13247:SF0">
    <property type="entry name" value="MITOCHONDRIAL FISSION 1 PROTEIN"/>
    <property type="match status" value="1"/>
</dbReference>
<dbReference type="AlphaFoldDB" id="A0A168MAW5"/>
<organism evidence="11">
    <name type="scientific">Absidia glauca</name>
    <name type="common">Pin mould</name>
    <dbReference type="NCBI Taxonomy" id="4829"/>
    <lineage>
        <taxon>Eukaryota</taxon>
        <taxon>Fungi</taxon>
        <taxon>Fungi incertae sedis</taxon>
        <taxon>Mucoromycota</taxon>
        <taxon>Mucoromycotina</taxon>
        <taxon>Mucoromycetes</taxon>
        <taxon>Mucorales</taxon>
        <taxon>Cunninghamellaceae</taxon>
        <taxon>Absidia</taxon>
    </lineage>
</organism>
<dbReference type="OrthoDB" id="421154at2759"/>
<dbReference type="Proteomes" id="UP000078561">
    <property type="component" value="Unassembled WGS sequence"/>
</dbReference>
<evidence type="ECO:0000256" key="3">
    <source>
        <dbReference type="ARBA" id="ARBA00014314"/>
    </source>
</evidence>
<dbReference type="STRING" id="4829.A0A168MAW5"/>
<dbReference type="InterPro" id="IPR011990">
    <property type="entry name" value="TPR-like_helical_dom_sf"/>
</dbReference>
<dbReference type="GO" id="GO:0016559">
    <property type="term" value="P:peroxisome fission"/>
    <property type="evidence" value="ECO:0007669"/>
    <property type="project" value="TreeGrafter"/>
</dbReference>
<keyword evidence="8 9" id="KW-0472">Membrane</keyword>
<dbReference type="SUPFAM" id="SSF48452">
    <property type="entry name" value="TPR-like"/>
    <property type="match status" value="1"/>
</dbReference>
<feature type="transmembrane region" description="Helical" evidence="10">
    <location>
        <begin position="125"/>
        <end position="147"/>
    </location>
</feature>
<dbReference type="OMA" id="QFNYAWG"/>
<sequence length="151" mass="16743">MKSDIPVVEDVERPLSSAELEVLKRQYIKEGEYVTIQTKFNYAWGLVRSASNGQVEQGIQLLVEIYTDAPERRRECLYFLALGHYKIASYSEARTYNQQLLKLEPRNAQALGLAKQIDEKVSTEGAIGLAIVSGVVAVAAALVATVVKRSK</sequence>
<evidence type="ECO:0000256" key="2">
    <source>
        <dbReference type="ARBA" id="ARBA00008937"/>
    </source>
</evidence>
<keyword evidence="4 10" id="KW-0812">Transmembrane</keyword>
<keyword evidence="7 9" id="KW-0496">Mitochondrion</keyword>
<evidence type="ECO:0000256" key="1">
    <source>
        <dbReference type="ARBA" id="ARBA00004572"/>
    </source>
</evidence>
<proteinExistence type="inferred from homology"/>
<dbReference type="EMBL" id="LT552062">
    <property type="protein sequence ID" value="SAL98217.1"/>
    <property type="molecule type" value="Genomic_DNA"/>
</dbReference>
<keyword evidence="5 9" id="KW-1000">Mitochondrion outer membrane</keyword>
<evidence type="ECO:0000313" key="11">
    <source>
        <dbReference type="EMBL" id="SAL98217.1"/>
    </source>
</evidence>
<evidence type="ECO:0000256" key="7">
    <source>
        <dbReference type="ARBA" id="ARBA00023128"/>
    </source>
</evidence>
<dbReference type="Pfam" id="PF14853">
    <property type="entry name" value="Fis1_TPR_C"/>
    <property type="match status" value="1"/>
</dbReference>
<evidence type="ECO:0000256" key="6">
    <source>
        <dbReference type="ARBA" id="ARBA00022989"/>
    </source>
</evidence>
<dbReference type="GO" id="GO:0000266">
    <property type="term" value="P:mitochondrial fission"/>
    <property type="evidence" value="ECO:0007669"/>
    <property type="project" value="UniProtKB-UniRule"/>
</dbReference>
<comment type="domain">
    <text evidence="9">The C-terminus is required for mitochondrial localization, while the N-terminus is necessary for mitochondrial fission.</text>
</comment>
<dbReference type="InterPro" id="IPR016543">
    <property type="entry name" value="Fis1"/>
</dbReference>
<protein>
    <recommendedName>
        <fullName evidence="3 9">Mitochondrial fission 1 protein</fullName>
    </recommendedName>
</protein>
<dbReference type="PANTHER" id="PTHR13247">
    <property type="entry name" value="TETRATRICOPEPTIDE REPEAT PROTEIN 11 TPR REPEAT PROTEIN 11"/>
    <property type="match status" value="1"/>
</dbReference>
<accession>A0A168MAW5</accession>
<dbReference type="GO" id="GO:0005741">
    <property type="term" value="C:mitochondrial outer membrane"/>
    <property type="evidence" value="ECO:0007669"/>
    <property type="project" value="UniProtKB-SubCell"/>
</dbReference>
<reference evidence="11" key="1">
    <citation type="submission" date="2016-04" db="EMBL/GenBank/DDBJ databases">
        <authorList>
            <person name="Evans L.H."/>
            <person name="Alamgir A."/>
            <person name="Owens N."/>
            <person name="Weber N.D."/>
            <person name="Virtaneva K."/>
            <person name="Barbian K."/>
            <person name="Babar A."/>
            <person name="Rosenke K."/>
        </authorList>
    </citation>
    <scope>NUCLEOTIDE SEQUENCE [LARGE SCALE GENOMIC DNA]</scope>
    <source>
        <strain evidence="11">CBS 101.48</strain>
    </source>
</reference>
<dbReference type="Pfam" id="PF14852">
    <property type="entry name" value="Fis1_TPR_N"/>
    <property type="match status" value="1"/>
</dbReference>
<evidence type="ECO:0000256" key="4">
    <source>
        <dbReference type="ARBA" id="ARBA00022692"/>
    </source>
</evidence>
<comment type="subcellular location">
    <subcellularLocation>
        <location evidence="1">Mitochondrion outer membrane</location>
        <topology evidence="1">Single-pass membrane protein</topology>
    </subcellularLocation>
</comment>
<evidence type="ECO:0000256" key="10">
    <source>
        <dbReference type="SAM" id="Phobius"/>
    </source>
</evidence>
<comment type="function">
    <text evidence="9">Has a role in mitochondrial fission.</text>
</comment>
<keyword evidence="6 10" id="KW-1133">Transmembrane helix</keyword>
<comment type="similarity">
    <text evidence="2 9">Belongs to the FIS1 family.</text>
</comment>
<dbReference type="InParanoid" id="A0A168MAW5"/>
<dbReference type="InterPro" id="IPR028061">
    <property type="entry name" value="Fis1_TPR_C"/>
</dbReference>
<dbReference type="CDD" id="cd12212">
    <property type="entry name" value="Fis1"/>
    <property type="match status" value="1"/>
</dbReference>
<dbReference type="GO" id="GO:0005778">
    <property type="term" value="C:peroxisomal membrane"/>
    <property type="evidence" value="ECO:0007669"/>
    <property type="project" value="TreeGrafter"/>
</dbReference>